<dbReference type="RefSeq" id="WP_147294222.1">
    <property type="nucleotide sequence ID" value="NZ_QRGR01000013.1"/>
</dbReference>
<accession>A0A3D8LB60</accession>
<name>A0A3D8LB60_9BACT</name>
<keyword evidence="2" id="KW-1185">Reference proteome</keyword>
<reference evidence="2" key="1">
    <citation type="submission" date="2018-08" db="EMBL/GenBank/DDBJ databases">
        <authorList>
            <person name="Liu Z.-W."/>
            <person name="Du Z.-J."/>
        </authorList>
    </citation>
    <scope>NUCLEOTIDE SEQUENCE [LARGE SCALE GENOMIC DNA]</scope>
    <source>
        <strain evidence="2">H4X</strain>
    </source>
</reference>
<proteinExistence type="predicted"/>
<organism evidence="1 2">
    <name type="scientific">Pontibacter diazotrophicus</name>
    <dbReference type="NCBI Taxonomy" id="1400979"/>
    <lineage>
        <taxon>Bacteria</taxon>
        <taxon>Pseudomonadati</taxon>
        <taxon>Bacteroidota</taxon>
        <taxon>Cytophagia</taxon>
        <taxon>Cytophagales</taxon>
        <taxon>Hymenobacteraceae</taxon>
        <taxon>Pontibacter</taxon>
    </lineage>
</organism>
<dbReference type="OrthoDB" id="1432486at2"/>
<dbReference type="Proteomes" id="UP000256708">
    <property type="component" value="Unassembled WGS sequence"/>
</dbReference>
<protein>
    <recommendedName>
        <fullName evidence="3">HEPN domain-containing protein</fullName>
    </recommendedName>
</protein>
<evidence type="ECO:0000313" key="2">
    <source>
        <dbReference type="Proteomes" id="UP000256708"/>
    </source>
</evidence>
<comment type="caution">
    <text evidence="1">The sequence shown here is derived from an EMBL/GenBank/DDBJ whole genome shotgun (WGS) entry which is preliminary data.</text>
</comment>
<sequence length="191" mass="21761">MELTPNQRFTLSASPTEWHSYADELMDSARILLKEVGNSFVASTDYNGGMRPNRPTVSRSYILLSGFALENALKGLLVAQEPTHIINGALSNKIKNHSLLNLVSIAKDLTLTEAEKTICNIAQEAIPYWGRYPVPLRSESLKEEQILNDEFVSVIERLFQRVQKMSYETFKNGWQSSEGLRLQEYRNSQYE</sequence>
<dbReference type="EMBL" id="QRGR01000013">
    <property type="protein sequence ID" value="RDV14669.1"/>
    <property type="molecule type" value="Genomic_DNA"/>
</dbReference>
<dbReference type="AlphaFoldDB" id="A0A3D8LB60"/>
<gene>
    <name evidence="1" type="ORF">DXT99_13460</name>
</gene>
<evidence type="ECO:0000313" key="1">
    <source>
        <dbReference type="EMBL" id="RDV14669.1"/>
    </source>
</evidence>
<evidence type="ECO:0008006" key="3">
    <source>
        <dbReference type="Google" id="ProtNLM"/>
    </source>
</evidence>